<proteinExistence type="predicted"/>
<feature type="region of interest" description="Disordered" evidence="1">
    <location>
        <begin position="1"/>
        <end position="108"/>
    </location>
</feature>
<sequence length="939" mass="107825">MTDPDSLDWIWEDVRDSSEPRGTAAAAGESDGDVGDSESRDRCAGDGDGGSDTGSGSSVGCSLLTGDENPVRKLLDGVEKRSGGDGGGNDRTEKRGPTIIHVDGPGHEPGDCESDIIDTVYAGALAVAESELSEVRRLWTDALYACTVNGKNVPESYTKTTSIEKLVLLYADKFAERFTAKYPDRRLVLLHENECGVQKCVCTTIKPSRLVYHDLNDLKSYSEFVAKHITYVRLQEPMAVPKKLVSPTTTLKIKIANCFELATLLVSFLIGCEYNAFVVQGYAAETVCNNDLRKIKLDLPKDNLDNEHCESNHSETSENSESKPTFDLCSEYVKFLIDGEKKKTVVRNEVKENDLDGSSDPLYGKRVHCWVLIMTMPTGIKDENSTDGSCYFIEPSTGERQHISNKNYVGIESIWNHKNYWVNLQPSDGGCAYNFTLTNTKCWECFLPDEPQRLQKAATSQDLLRHNGNEINRPITMPNSWVNVLEVPRNEYLMLYPTGKKIVPFMNAVKEYYADYAMPDGLIEKTTFYAEPDFDNKTFVKEVYKHRIDKLIGVEIKYGAEKFETTEYFNSGRKDCLKVHKFRGDGNSLETERSITFYNLRLDSMTELNIDSNSFTTLFKDRSDLLFWRTCTFHKTEESRHLIIKRKPKNIVEKYLRDESKHKDRDIATRQFDFVANEIYVQYQYGEGQITQSSRLFIKPSDSTSADKFDPKSVIENIVYPYEGHLKPYEAYLLLQDMIKAENEALHDISKLEDSVIKILEIRSHERSEFKLKIDSLDWDRNHRIRKLLQNEKDKKLSLAKQDNVKQTEYALTYFDTVKKQSFTYDTALNVRDKILNDFRRNTKNKFMRTKQLFMEKKFQFESVMAKAMEMNNDADEFELKNKILILCSFLKYKLEVLMLKMQRYSETHVQRYDNLASYLNSSPDFEMLPPLKLINSKD</sequence>
<gene>
    <name evidence="4" type="ORF">CINCED_3A009486</name>
</gene>
<name>A0A5E4M070_9HEMI</name>
<dbReference type="PANTHER" id="PTHR35249:SF2">
    <property type="entry name" value="DYNEIN REGULATORY COMPLEX SUBUNIT 7"/>
    <property type="match status" value="1"/>
</dbReference>
<dbReference type="AlphaFoldDB" id="A0A5E4M070"/>
<accession>A0A5E4M070</accession>
<evidence type="ECO:0000313" key="4">
    <source>
        <dbReference type="EMBL" id="VVC24351.1"/>
    </source>
</evidence>
<evidence type="ECO:0000259" key="3">
    <source>
        <dbReference type="Pfam" id="PF24667"/>
    </source>
</evidence>
<dbReference type="Pfam" id="PF24656">
    <property type="entry name" value="CEPT76_peptidase"/>
    <property type="match status" value="1"/>
</dbReference>
<feature type="domain" description="CEP76/DRC7 peptidase-like" evidence="2">
    <location>
        <begin position="383"/>
        <end position="446"/>
    </location>
</feature>
<evidence type="ECO:0008006" key="6">
    <source>
        <dbReference type="Google" id="ProtNLM"/>
    </source>
</evidence>
<dbReference type="GO" id="GO:0030317">
    <property type="term" value="P:flagellated sperm motility"/>
    <property type="evidence" value="ECO:0007669"/>
    <property type="project" value="TreeGrafter"/>
</dbReference>
<dbReference type="Pfam" id="PF24667">
    <property type="entry name" value="MORN_DRC7"/>
    <property type="match status" value="1"/>
</dbReference>
<dbReference type="InterPro" id="IPR056290">
    <property type="entry name" value="CEPT76/DRC7_peptidase-like_dom"/>
</dbReference>
<dbReference type="InterPro" id="IPR033551">
    <property type="entry name" value="DRC7/lobo"/>
</dbReference>
<evidence type="ECO:0000313" key="5">
    <source>
        <dbReference type="Proteomes" id="UP000325440"/>
    </source>
</evidence>
<feature type="domain" description="Dynein regulatory complex subunit 7 MORN" evidence="3">
    <location>
        <begin position="497"/>
        <end position="774"/>
    </location>
</feature>
<feature type="compositionally biased region" description="Basic and acidic residues" evidence="1">
    <location>
        <begin position="69"/>
        <end position="96"/>
    </location>
</feature>
<evidence type="ECO:0000259" key="2">
    <source>
        <dbReference type="Pfam" id="PF24656"/>
    </source>
</evidence>
<organism evidence="4 5">
    <name type="scientific">Cinara cedri</name>
    <dbReference type="NCBI Taxonomy" id="506608"/>
    <lineage>
        <taxon>Eukaryota</taxon>
        <taxon>Metazoa</taxon>
        <taxon>Ecdysozoa</taxon>
        <taxon>Arthropoda</taxon>
        <taxon>Hexapoda</taxon>
        <taxon>Insecta</taxon>
        <taxon>Pterygota</taxon>
        <taxon>Neoptera</taxon>
        <taxon>Paraneoptera</taxon>
        <taxon>Hemiptera</taxon>
        <taxon>Sternorrhyncha</taxon>
        <taxon>Aphidomorpha</taxon>
        <taxon>Aphidoidea</taxon>
        <taxon>Aphididae</taxon>
        <taxon>Lachninae</taxon>
        <taxon>Cinara</taxon>
    </lineage>
</organism>
<dbReference type="GO" id="GO:0031514">
    <property type="term" value="C:motile cilium"/>
    <property type="evidence" value="ECO:0007669"/>
    <property type="project" value="TreeGrafter"/>
</dbReference>
<dbReference type="InterPro" id="IPR056291">
    <property type="entry name" value="MORN_DRC7"/>
</dbReference>
<dbReference type="EMBL" id="CABPRJ010000002">
    <property type="protein sequence ID" value="VVC24351.1"/>
    <property type="molecule type" value="Genomic_DNA"/>
</dbReference>
<dbReference type="Proteomes" id="UP000325440">
    <property type="component" value="Unassembled WGS sequence"/>
</dbReference>
<evidence type="ECO:0000256" key="1">
    <source>
        <dbReference type="SAM" id="MobiDB-lite"/>
    </source>
</evidence>
<protein>
    <recommendedName>
        <fullName evidence="6">Coiled-coil domain-containing protein lobo</fullName>
    </recommendedName>
</protein>
<dbReference type="OrthoDB" id="10262874at2759"/>
<reference evidence="4 5" key="1">
    <citation type="submission" date="2019-08" db="EMBL/GenBank/DDBJ databases">
        <authorList>
            <person name="Alioto T."/>
            <person name="Alioto T."/>
            <person name="Gomez Garrido J."/>
        </authorList>
    </citation>
    <scope>NUCLEOTIDE SEQUENCE [LARGE SCALE GENOMIC DNA]</scope>
</reference>
<keyword evidence="5" id="KW-1185">Reference proteome</keyword>
<dbReference type="PANTHER" id="PTHR35249">
    <property type="entry name" value="DYNEIN REGULATORY COMPLEX SUBUNIT 7"/>
    <property type="match status" value="1"/>
</dbReference>